<reference evidence="7" key="1">
    <citation type="submission" date="2020-07" db="EMBL/GenBank/DDBJ databases">
        <title>Huge and variable diversity of episymbiotic CPR bacteria and DPANN archaea in groundwater ecosystems.</title>
        <authorList>
            <person name="He C.Y."/>
            <person name="Keren R."/>
            <person name="Whittaker M."/>
            <person name="Farag I.F."/>
            <person name="Doudna J."/>
            <person name="Cate J.H.D."/>
            <person name="Banfield J.F."/>
        </authorList>
    </citation>
    <scope>NUCLEOTIDE SEQUENCE</scope>
    <source>
        <strain evidence="7">NC_groundwater_1664_Pr3_B-0.1um_52_9</strain>
    </source>
</reference>
<dbReference type="Gene3D" id="3.40.109.10">
    <property type="entry name" value="NADH Oxidase"/>
    <property type="match status" value="1"/>
</dbReference>
<comment type="cofactor">
    <cofactor evidence="1">
        <name>FMN</name>
        <dbReference type="ChEBI" id="CHEBI:58210"/>
    </cofactor>
</comment>
<organism evidence="7 8">
    <name type="scientific">Desulfomonile tiedjei</name>
    <dbReference type="NCBI Taxonomy" id="2358"/>
    <lineage>
        <taxon>Bacteria</taxon>
        <taxon>Pseudomonadati</taxon>
        <taxon>Thermodesulfobacteriota</taxon>
        <taxon>Desulfomonilia</taxon>
        <taxon>Desulfomonilales</taxon>
        <taxon>Desulfomonilaceae</taxon>
        <taxon>Desulfomonile</taxon>
    </lineage>
</organism>
<keyword evidence="4" id="KW-0288">FMN</keyword>
<keyword evidence="3" id="KW-0285">Flavoprotein</keyword>
<dbReference type="Pfam" id="PF00881">
    <property type="entry name" value="Nitroreductase"/>
    <property type="match status" value="2"/>
</dbReference>
<gene>
    <name evidence="7" type="ORF">HY912_10505</name>
</gene>
<dbReference type="Proteomes" id="UP000807825">
    <property type="component" value="Unassembled WGS sequence"/>
</dbReference>
<name>A0A9D6Z3I0_9BACT</name>
<evidence type="ECO:0000256" key="3">
    <source>
        <dbReference type="ARBA" id="ARBA00022630"/>
    </source>
</evidence>
<feature type="domain" description="Nitroreductase" evidence="6">
    <location>
        <begin position="13"/>
        <end position="68"/>
    </location>
</feature>
<evidence type="ECO:0000313" key="7">
    <source>
        <dbReference type="EMBL" id="MBI5249914.1"/>
    </source>
</evidence>
<evidence type="ECO:0000256" key="1">
    <source>
        <dbReference type="ARBA" id="ARBA00001917"/>
    </source>
</evidence>
<protein>
    <submittedName>
        <fullName evidence="7">Nitroreductase family protein</fullName>
    </submittedName>
</protein>
<evidence type="ECO:0000256" key="2">
    <source>
        <dbReference type="ARBA" id="ARBA00007118"/>
    </source>
</evidence>
<comment type="similarity">
    <text evidence="2">Belongs to the nitroreductase family.</text>
</comment>
<dbReference type="EMBL" id="JACRDE010000283">
    <property type="protein sequence ID" value="MBI5249914.1"/>
    <property type="molecule type" value="Genomic_DNA"/>
</dbReference>
<proteinExistence type="inferred from homology"/>
<accession>A0A9D6Z3I0</accession>
<dbReference type="InterPro" id="IPR000415">
    <property type="entry name" value="Nitroreductase-like"/>
</dbReference>
<evidence type="ECO:0000259" key="6">
    <source>
        <dbReference type="Pfam" id="PF00881"/>
    </source>
</evidence>
<dbReference type="GO" id="GO:0016491">
    <property type="term" value="F:oxidoreductase activity"/>
    <property type="evidence" value="ECO:0007669"/>
    <property type="project" value="UniProtKB-KW"/>
</dbReference>
<evidence type="ECO:0000313" key="8">
    <source>
        <dbReference type="Proteomes" id="UP000807825"/>
    </source>
</evidence>
<evidence type="ECO:0000256" key="5">
    <source>
        <dbReference type="ARBA" id="ARBA00023002"/>
    </source>
</evidence>
<dbReference type="PANTHER" id="PTHR43673:SF2">
    <property type="entry name" value="NITROREDUCTASE"/>
    <property type="match status" value="1"/>
</dbReference>
<dbReference type="InterPro" id="IPR029479">
    <property type="entry name" value="Nitroreductase"/>
</dbReference>
<comment type="caution">
    <text evidence="7">The sequence shown here is derived from an EMBL/GenBank/DDBJ whole genome shotgun (WGS) entry which is preliminary data.</text>
</comment>
<dbReference type="PANTHER" id="PTHR43673">
    <property type="entry name" value="NAD(P)H NITROREDUCTASE YDGI-RELATED"/>
    <property type="match status" value="1"/>
</dbReference>
<dbReference type="AlphaFoldDB" id="A0A9D6Z3I0"/>
<feature type="domain" description="Nitroreductase" evidence="6">
    <location>
        <begin position="129"/>
        <end position="180"/>
    </location>
</feature>
<sequence length="201" mass="22614">MSQEYRAAIDDIVARRRSIRKYKNDPVPKNLVLKVVEAARLAPSASNRQPWRFYIVDDEISKERLRQSQGVKQPFVLEAPVCVVCCADMSVYSTAETESAIKGLVDSGDLDPNGLDGYWAWWNQVAQGPDLARLAFLDVGIAVEHMALAATAYGLGTCWMRRIDPEAIAKALSLPKDYAVIAPYWQWVFPRKSRNRGLTNR</sequence>
<dbReference type="SUPFAM" id="SSF55469">
    <property type="entry name" value="FMN-dependent nitroreductase-like"/>
    <property type="match status" value="1"/>
</dbReference>
<evidence type="ECO:0000256" key="4">
    <source>
        <dbReference type="ARBA" id="ARBA00022643"/>
    </source>
</evidence>
<keyword evidence="5" id="KW-0560">Oxidoreductase</keyword>